<organism evidence="2 3">
    <name type="scientific">Marinococcus luteus</name>
    <dbReference type="NCBI Taxonomy" id="1122204"/>
    <lineage>
        <taxon>Bacteria</taxon>
        <taxon>Bacillati</taxon>
        <taxon>Bacillota</taxon>
        <taxon>Bacilli</taxon>
        <taxon>Bacillales</taxon>
        <taxon>Bacillaceae</taxon>
        <taxon>Marinococcus</taxon>
    </lineage>
</organism>
<dbReference type="STRING" id="1122204.SAMN05421781_2622"/>
<gene>
    <name evidence="2" type="ORF">SAMN05421781_2622</name>
</gene>
<dbReference type="SMART" id="SM00829">
    <property type="entry name" value="PKS_ER"/>
    <property type="match status" value="1"/>
</dbReference>
<accession>A0A1H2X2T9</accession>
<dbReference type="AlphaFoldDB" id="A0A1H2X2T9"/>
<reference evidence="2 3" key="1">
    <citation type="submission" date="2016-10" db="EMBL/GenBank/DDBJ databases">
        <authorList>
            <person name="de Groot N.N."/>
        </authorList>
    </citation>
    <scope>NUCLEOTIDE SEQUENCE [LARGE SCALE GENOMIC DNA]</scope>
    <source>
        <strain evidence="2 3">DSM 23126</strain>
    </source>
</reference>
<dbReference type="SUPFAM" id="SSF50129">
    <property type="entry name" value="GroES-like"/>
    <property type="match status" value="1"/>
</dbReference>
<evidence type="ECO:0000313" key="3">
    <source>
        <dbReference type="Proteomes" id="UP000199488"/>
    </source>
</evidence>
<name>A0A1H2X2T9_9BACI</name>
<protein>
    <submittedName>
        <fullName evidence="2">NADPH:quinone reductase</fullName>
    </submittedName>
</protein>
<dbReference type="RefSeq" id="WP_091615965.1">
    <property type="nucleotide sequence ID" value="NZ_FNNC01000006.1"/>
</dbReference>
<dbReference type="Proteomes" id="UP000199488">
    <property type="component" value="Unassembled WGS sequence"/>
</dbReference>
<dbReference type="InterPro" id="IPR052733">
    <property type="entry name" value="Chloroplast_QOR"/>
</dbReference>
<feature type="domain" description="Enoyl reductase (ER)" evidence="1">
    <location>
        <begin position="10"/>
        <end position="308"/>
    </location>
</feature>
<dbReference type="Pfam" id="PF08240">
    <property type="entry name" value="ADH_N"/>
    <property type="match status" value="1"/>
</dbReference>
<dbReference type="Pfam" id="PF13602">
    <property type="entry name" value="ADH_zinc_N_2"/>
    <property type="match status" value="1"/>
</dbReference>
<dbReference type="CDD" id="cd05289">
    <property type="entry name" value="MDR_like_2"/>
    <property type="match status" value="1"/>
</dbReference>
<evidence type="ECO:0000259" key="1">
    <source>
        <dbReference type="SMART" id="SM00829"/>
    </source>
</evidence>
<dbReference type="InterPro" id="IPR013154">
    <property type="entry name" value="ADH-like_N"/>
</dbReference>
<dbReference type="InterPro" id="IPR011032">
    <property type="entry name" value="GroES-like_sf"/>
</dbReference>
<dbReference type="OrthoDB" id="9787435at2"/>
<dbReference type="InterPro" id="IPR020843">
    <property type="entry name" value="ER"/>
</dbReference>
<dbReference type="Gene3D" id="3.40.50.720">
    <property type="entry name" value="NAD(P)-binding Rossmann-like Domain"/>
    <property type="match status" value="1"/>
</dbReference>
<evidence type="ECO:0000313" key="2">
    <source>
        <dbReference type="EMBL" id="SDW87223.1"/>
    </source>
</evidence>
<dbReference type="Gene3D" id="3.90.180.10">
    <property type="entry name" value="Medium-chain alcohol dehydrogenases, catalytic domain"/>
    <property type="match status" value="1"/>
</dbReference>
<dbReference type="EMBL" id="FNNC01000006">
    <property type="protein sequence ID" value="SDW87223.1"/>
    <property type="molecule type" value="Genomic_DNA"/>
</dbReference>
<dbReference type="PANTHER" id="PTHR44013:SF1">
    <property type="entry name" value="ZINC-TYPE ALCOHOL DEHYDROGENASE-LIKE PROTEIN C16A3.02C"/>
    <property type="match status" value="1"/>
</dbReference>
<keyword evidence="3" id="KW-1185">Reference proteome</keyword>
<dbReference type="InterPro" id="IPR036291">
    <property type="entry name" value="NAD(P)-bd_dom_sf"/>
</dbReference>
<sequence length="311" mass="33940">MKAIVIEQYGSAEQLVEKEMEAETPGDRQVLVDVYATSINPLDWKLREGYMKDDIPFEFPIILGWDVAGVVRTAGKDVTAFGPGDRVFARPKLTGRGTYAEQTLVDENLLVAIPEPMSYEEAAGIPLAGMTAQQCLLEFGEITEGSKVLIQGGSGGVGHFAIQVAKDVGAYVAATASGRNQEFLKQMGADVAINYEEENVVDILSDYDMVLDTVGESVHEESFRVLRTGGRFASVAAPPSQEKAEEAGITAGFVWLQEEGEKLRRLTSLYNKGALRVEINSKHKFSEKGLRAAHKESEEGRARGKIVIKVR</sequence>
<dbReference type="PANTHER" id="PTHR44013">
    <property type="entry name" value="ZINC-TYPE ALCOHOL DEHYDROGENASE-LIKE PROTEIN C16A3.02C"/>
    <property type="match status" value="1"/>
</dbReference>
<dbReference type="GO" id="GO:0016491">
    <property type="term" value="F:oxidoreductase activity"/>
    <property type="evidence" value="ECO:0007669"/>
    <property type="project" value="InterPro"/>
</dbReference>
<proteinExistence type="predicted"/>
<dbReference type="SUPFAM" id="SSF51735">
    <property type="entry name" value="NAD(P)-binding Rossmann-fold domains"/>
    <property type="match status" value="1"/>
</dbReference>